<evidence type="ECO:0000313" key="4">
    <source>
        <dbReference type="Proteomes" id="UP000481339"/>
    </source>
</evidence>
<dbReference type="EMBL" id="WBKA01000008">
    <property type="protein sequence ID" value="KAB1631243.1"/>
    <property type="molecule type" value="Genomic_DNA"/>
</dbReference>
<evidence type="ECO:0000259" key="1">
    <source>
        <dbReference type="Pfam" id="PF00501"/>
    </source>
</evidence>
<dbReference type="Pfam" id="PF13193">
    <property type="entry name" value="AMP-binding_C"/>
    <property type="match status" value="1"/>
</dbReference>
<keyword evidence="3" id="KW-0436">Ligase</keyword>
<comment type="caution">
    <text evidence="3">The sequence shown here is derived from an EMBL/GenBank/DDBJ whole genome shotgun (WGS) entry which is preliminary data.</text>
</comment>
<dbReference type="PANTHER" id="PTHR43767:SF10">
    <property type="entry name" value="SURFACTIN SYNTHASE SUBUNIT 1"/>
    <property type="match status" value="1"/>
</dbReference>
<sequence>MTAPMPGAVPADLFTPMRGADATIVTRIRAARAAGRIPVVGDVRWPDAVWRAARGPLKGPDARALLAAAGVRPGLAGADLPWATLTSGTTGTPATIVRSAASWRASYRVTERLVGLAADDVIGIRAPLSSSLTLFALGHADDRGLPFVPGAGMPARAFADRVTIAHVTPSQLARLLDGLADARGVVRPGRLRAALVGAAHLPDRLRLRAERAGLLVVAYYGAAELSYVAVARHDGLHPIPEVRTRVDADGTLWVAGDLVAAGRLDPPDRPGLLRRDGDWHTVGDQVRRTPSGALELLGREDGAITTAGVTVPPAPVERLVETVPGVAAAVVVGVPAPVVGALIGCAVEPEDATADPAALVAACRRTLASRLPATHVPRRWRVLAPLPLTASGKPDRRAILAALGATAGQAVPQGAGKARAR</sequence>
<dbReference type="SUPFAM" id="SSF56801">
    <property type="entry name" value="Acetyl-CoA synthetase-like"/>
    <property type="match status" value="1"/>
</dbReference>
<accession>A0A7C8FPD2</accession>
<proteinExistence type="predicted"/>
<dbReference type="InterPro" id="IPR000873">
    <property type="entry name" value="AMP-dep_synth/lig_dom"/>
</dbReference>
<reference evidence="3 4" key="1">
    <citation type="submission" date="2019-09" db="EMBL/GenBank/DDBJ databases">
        <title>Phylogeny of genus Pseudoclavibacter and closely related genus.</title>
        <authorList>
            <person name="Li Y."/>
        </authorList>
    </citation>
    <scope>NUCLEOTIDE SEQUENCE [LARGE SCALE GENOMIC DNA]</scope>
    <source>
        <strain evidence="3 4">JCM 16921</strain>
    </source>
</reference>
<dbReference type="Proteomes" id="UP000481339">
    <property type="component" value="Unassembled WGS sequence"/>
</dbReference>
<dbReference type="AlphaFoldDB" id="A0A7C8FPD2"/>
<gene>
    <name evidence="3" type="ORF">F8O02_08550</name>
</gene>
<dbReference type="InterPro" id="IPR025110">
    <property type="entry name" value="AMP-bd_C"/>
</dbReference>
<evidence type="ECO:0000313" key="3">
    <source>
        <dbReference type="EMBL" id="KAB1631243.1"/>
    </source>
</evidence>
<dbReference type="InterPro" id="IPR042099">
    <property type="entry name" value="ANL_N_sf"/>
</dbReference>
<dbReference type="Pfam" id="PF00501">
    <property type="entry name" value="AMP-binding"/>
    <property type="match status" value="1"/>
</dbReference>
<protein>
    <submittedName>
        <fullName evidence="3">Long-chain fatty acid--CoA ligase</fullName>
    </submittedName>
</protein>
<organism evidence="3 4">
    <name type="scientific">Pseudoclavibacter caeni</name>
    <dbReference type="NCBI Taxonomy" id="908846"/>
    <lineage>
        <taxon>Bacteria</taxon>
        <taxon>Bacillati</taxon>
        <taxon>Actinomycetota</taxon>
        <taxon>Actinomycetes</taxon>
        <taxon>Micrococcales</taxon>
        <taxon>Microbacteriaceae</taxon>
        <taxon>Pseudoclavibacter</taxon>
    </lineage>
</organism>
<evidence type="ECO:0000259" key="2">
    <source>
        <dbReference type="Pfam" id="PF13193"/>
    </source>
</evidence>
<dbReference type="GO" id="GO:0016877">
    <property type="term" value="F:ligase activity, forming carbon-sulfur bonds"/>
    <property type="evidence" value="ECO:0007669"/>
    <property type="project" value="UniProtKB-ARBA"/>
</dbReference>
<feature type="domain" description="AMP-binding enzyme C-terminal" evidence="2">
    <location>
        <begin position="316"/>
        <end position="393"/>
    </location>
</feature>
<feature type="domain" description="AMP-dependent synthetase/ligase" evidence="1">
    <location>
        <begin position="83"/>
        <end position="244"/>
    </location>
</feature>
<dbReference type="InterPro" id="IPR050237">
    <property type="entry name" value="ATP-dep_AMP-bd_enzyme"/>
</dbReference>
<dbReference type="PANTHER" id="PTHR43767">
    <property type="entry name" value="LONG-CHAIN-FATTY-ACID--COA LIGASE"/>
    <property type="match status" value="1"/>
</dbReference>
<dbReference type="OrthoDB" id="5240965at2"/>
<dbReference type="Gene3D" id="3.40.50.12780">
    <property type="entry name" value="N-terminal domain of ligase-like"/>
    <property type="match status" value="1"/>
</dbReference>
<keyword evidence="4" id="KW-1185">Reference proteome</keyword>
<dbReference type="InterPro" id="IPR045851">
    <property type="entry name" value="AMP-bd_C_sf"/>
</dbReference>
<dbReference type="Gene3D" id="3.30.300.30">
    <property type="match status" value="1"/>
</dbReference>
<name>A0A7C8FPD2_9MICO</name>